<keyword evidence="7 9" id="KW-0560">Oxidoreductase</keyword>
<comment type="caution">
    <text evidence="12">The sequence shown here is derived from an EMBL/GenBank/DDBJ whole genome shotgun (WGS) entry which is preliminary data.</text>
</comment>
<dbReference type="GO" id="GO:0016627">
    <property type="term" value="F:oxidoreductase activity, acting on the CH-CH group of donors"/>
    <property type="evidence" value="ECO:0007669"/>
    <property type="project" value="UniProtKB-ARBA"/>
</dbReference>
<keyword evidence="13" id="KW-1185">Reference proteome</keyword>
<protein>
    <recommendedName>
        <fullName evidence="8">Phytoene dehydrogenase</fullName>
    </recommendedName>
</protein>
<dbReference type="EMBL" id="BFBR01000001">
    <property type="protein sequence ID" value="GBF56907.1"/>
    <property type="molecule type" value="Genomic_DNA"/>
</dbReference>
<feature type="domain" description="Amine oxidase" evidence="11">
    <location>
        <begin position="29"/>
        <end position="497"/>
    </location>
</feature>
<dbReference type="Pfam" id="PF01593">
    <property type="entry name" value="Amino_oxidase"/>
    <property type="match status" value="1"/>
</dbReference>
<evidence type="ECO:0000256" key="4">
    <source>
        <dbReference type="ARBA" id="ARBA00022630"/>
    </source>
</evidence>
<feature type="transmembrane region" description="Helical" evidence="10">
    <location>
        <begin position="20"/>
        <end position="39"/>
    </location>
</feature>
<dbReference type="InterPro" id="IPR008150">
    <property type="entry name" value="Phytoene_DH_bac_CS"/>
</dbReference>
<evidence type="ECO:0000256" key="6">
    <source>
        <dbReference type="ARBA" id="ARBA00022827"/>
    </source>
</evidence>
<evidence type="ECO:0000256" key="10">
    <source>
        <dbReference type="SAM" id="Phobius"/>
    </source>
</evidence>
<organism evidence="12 13">
    <name type="scientific">Candidatus Phycosocius bacilliformis</name>
    <dbReference type="NCBI Taxonomy" id="1445552"/>
    <lineage>
        <taxon>Bacteria</taxon>
        <taxon>Pseudomonadati</taxon>
        <taxon>Pseudomonadota</taxon>
        <taxon>Alphaproteobacteria</taxon>
        <taxon>Caulobacterales</taxon>
        <taxon>Caulobacterales incertae sedis</taxon>
        <taxon>Candidatus Phycosocius</taxon>
    </lineage>
</organism>
<evidence type="ECO:0000256" key="1">
    <source>
        <dbReference type="ARBA" id="ARBA00001974"/>
    </source>
</evidence>
<dbReference type="OrthoDB" id="9774675at2"/>
<proteinExistence type="inferred from homology"/>
<reference evidence="12 13" key="1">
    <citation type="journal article" date="2018" name="Genome Announc.">
        <title>Draft Genome Sequence of "Candidatus Phycosocius bacilliformis," an Alphaproteobacterial Ectosymbiont of the Hydrocarbon-Producing Green Alga Botryococcus braunii.</title>
        <authorList>
            <person name="Tanabe Y."/>
            <person name="Yamaguchi H."/>
            <person name="Watanabe M.M."/>
        </authorList>
    </citation>
    <scope>NUCLEOTIDE SEQUENCE [LARGE SCALE GENOMIC DNA]</scope>
    <source>
        <strain evidence="12 13">BOTRYCO-2</strain>
    </source>
</reference>
<dbReference type="PANTHER" id="PTHR43734">
    <property type="entry name" value="PHYTOENE DESATURASE"/>
    <property type="match status" value="1"/>
</dbReference>
<evidence type="ECO:0000313" key="13">
    <source>
        <dbReference type="Proteomes" id="UP000245086"/>
    </source>
</evidence>
<keyword evidence="4" id="KW-0285">Flavoprotein</keyword>
<dbReference type="AlphaFoldDB" id="A0A2P2E766"/>
<dbReference type="PANTHER" id="PTHR43734:SF3">
    <property type="entry name" value="B-CAROTENE KETOLASE"/>
    <property type="match status" value="1"/>
</dbReference>
<dbReference type="InterPro" id="IPR002937">
    <property type="entry name" value="Amino_oxidase"/>
</dbReference>
<dbReference type="Proteomes" id="UP000245086">
    <property type="component" value="Unassembled WGS sequence"/>
</dbReference>
<comment type="pathway">
    <text evidence="2 9">Carotenoid biosynthesis.</text>
</comment>
<evidence type="ECO:0000256" key="8">
    <source>
        <dbReference type="ARBA" id="ARBA00031986"/>
    </source>
</evidence>
<evidence type="ECO:0000256" key="7">
    <source>
        <dbReference type="ARBA" id="ARBA00023002"/>
    </source>
</evidence>
<dbReference type="InterPro" id="IPR036188">
    <property type="entry name" value="FAD/NAD-bd_sf"/>
</dbReference>
<name>A0A2P2E766_9PROT</name>
<dbReference type="Gene3D" id="3.50.50.60">
    <property type="entry name" value="FAD/NAD(P)-binding domain"/>
    <property type="match status" value="2"/>
</dbReference>
<dbReference type="GO" id="GO:0016117">
    <property type="term" value="P:carotenoid biosynthetic process"/>
    <property type="evidence" value="ECO:0007669"/>
    <property type="project" value="UniProtKB-KW"/>
</dbReference>
<evidence type="ECO:0000256" key="2">
    <source>
        <dbReference type="ARBA" id="ARBA00004829"/>
    </source>
</evidence>
<evidence type="ECO:0000259" key="11">
    <source>
        <dbReference type="Pfam" id="PF01593"/>
    </source>
</evidence>
<keyword evidence="10" id="KW-1133">Transmembrane helix</keyword>
<comment type="cofactor">
    <cofactor evidence="1">
        <name>FAD</name>
        <dbReference type="ChEBI" id="CHEBI:57692"/>
    </cofactor>
</comment>
<gene>
    <name evidence="12" type="primary">crtI</name>
    <name evidence="12" type="ORF">PbB2_00564</name>
</gene>
<keyword evidence="6" id="KW-0274">FAD</keyword>
<dbReference type="PROSITE" id="PS00982">
    <property type="entry name" value="PHYTOENE_DH"/>
    <property type="match status" value="1"/>
</dbReference>
<dbReference type="InterPro" id="IPR014105">
    <property type="entry name" value="Carotenoid/retinoid_OxRdtase"/>
</dbReference>
<comment type="similarity">
    <text evidence="3 9">Belongs to the carotenoid/retinoid oxidoreductase family.</text>
</comment>
<evidence type="ECO:0000256" key="5">
    <source>
        <dbReference type="ARBA" id="ARBA00022746"/>
    </source>
</evidence>
<dbReference type="SUPFAM" id="SSF51905">
    <property type="entry name" value="FAD/NAD(P)-binding domain"/>
    <property type="match status" value="1"/>
</dbReference>
<accession>A0A2P2E766</accession>
<dbReference type="RefSeq" id="WP_108983746.1">
    <property type="nucleotide sequence ID" value="NZ_BFBR01000001.1"/>
</dbReference>
<sequence length="514" mass="57044">MNFTTNSPDLVAARADTRPHAIVIGAGFGGLAAAIRLGAKGYRVTLFDKLDGPGGRGYTYRQDGFTFDAGPTIITAPFIFEELWKLCGKTMSDHVELRSIDPFYKIRFDDGTVFEATADLDAMRAQIARFEPADLAGFDRYMRASEAIYDEAFTKLVDQPFHELTTLFKSAPELIKLGGFRTVYNKVSQFFSNEQLRIAFSFHPLLIGGNPFTTTSYYCLIAHLERSFGVHYAMGGTGALVRGMVDLIEGQGNQLVFGAEVDEITTNNGRATGIRLTSGETIPADLVVSNADLGWTHTRLLRATPRKVWTDEKIARADYSMSLFVWYFGTNRTYEDCYQHTMVLGPRYRELLDDIFRHKHLADDFSLYLHRPTANDPSLAPAGCDAFYVLAPVPHLDSGVDWATYAEIYRQKIEKRLQETMLPGLKEAIISSHMLTPQDFQDRLLSTKGAAFGMEPKLFQSAWFRPHNISSDVSGLYFVGAGTHPGAGLPGVVSSAKVIDRLIPHATAWAKAAL</sequence>
<keyword evidence="10" id="KW-0812">Transmembrane</keyword>
<evidence type="ECO:0000256" key="9">
    <source>
        <dbReference type="RuleBase" id="RU362075"/>
    </source>
</evidence>
<keyword evidence="10" id="KW-0472">Membrane</keyword>
<keyword evidence="5 9" id="KW-0125">Carotenoid biosynthesis</keyword>
<dbReference type="NCBIfam" id="TIGR02734">
    <property type="entry name" value="crtI_fam"/>
    <property type="match status" value="1"/>
</dbReference>
<dbReference type="FunFam" id="3.50.50.60:FF:000378">
    <property type="entry name" value="Phytoene desaturase"/>
    <property type="match status" value="1"/>
</dbReference>
<evidence type="ECO:0000313" key="12">
    <source>
        <dbReference type="EMBL" id="GBF56907.1"/>
    </source>
</evidence>
<evidence type="ECO:0000256" key="3">
    <source>
        <dbReference type="ARBA" id="ARBA00006046"/>
    </source>
</evidence>